<feature type="region of interest" description="Disordered" evidence="1">
    <location>
        <begin position="144"/>
        <end position="185"/>
    </location>
</feature>
<evidence type="ECO:0000313" key="3">
    <source>
        <dbReference type="Proteomes" id="UP001211907"/>
    </source>
</evidence>
<dbReference type="GO" id="GO:0004864">
    <property type="term" value="F:protein phosphatase inhibitor activity"/>
    <property type="evidence" value="ECO:0007669"/>
    <property type="project" value="InterPro"/>
</dbReference>
<keyword evidence="3" id="KW-1185">Reference proteome</keyword>
<gene>
    <name evidence="2" type="ORF">HK100_005361</name>
</gene>
<accession>A0AAD5TBR1</accession>
<dbReference type="GO" id="GO:0009966">
    <property type="term" value="P:regulation of signal transduction"/>
    <property type="evidence" value="ECO:0007669"/>
    <property type="project" value="InterPro"/>
</dbReference>
<feature type="region of interest" description="Disordered" evidence="1">
    <location>
        <begin position="207"/>
        <end position="264"/>
    </location>
</feature>
<dbReference type="PANTHER" id="PTHR12398">
    <property type="entry name" value="PROTEIN PHOSPHATASE INHIBITOR"/>
    <property type="match status" value="1"/>
</dbReference>
<dbReference type="Proteomes" id="UP001211907">
    <property type="component" value="Unassembled WGS sequence"/>
</dbReference>
<dbReference type="InterPro" id="IPR007062">
    <property type="entry name" value="PPI-2"/>
</dbReference>
<dbReference type="AlphaFoldDB" id="A0AAD5TBR1"/>
<feature type="compositionally biased region" description="Polar residues" evidence="1">
    <location>
        <begin position="144"/>
        <end position="160"/>
    </location>
</feature>
<dbReference type="Gene3D" id="6.10.250.1050">
    <property type="match status" value="1"/>
</dbReference>
<feature type="compositionally biased region" description="Acidic residues" evidence="1">
    <location>
        <begin position="212"/>
        <end position="236"/>
    </location>
</feature>
<protein>
    <submittedName>
        <fullName evidence="2">Uncharacterized protein</fullName>
    </submittedName>
</protein>
<dbReference type="EMBL" id="JADGJH010000251">
    <property type="protein sequence ID" value="KAJ3132378.1"/>
    <property type="molecule type" value="Genomic_DNA"/>
</dbReference>
<dbReference type="PANTHER" id="PTHR12398:SF20">
    <property type="entry name" value="PROTEIN PHOSPHATASE 1 REGULATORY INHIBITOR SUBUNIT 2"/>
    <property type="match status" value="1"/>
</dbReference>
<organism evidence="2 3">
    <name type="scientific">Physocladia obscura</name>
    <dbReference type="NCBI Taxonomy" id="109957"/>
    <lineage>
        <taxon>Eukaryota</taxon>
        <taxon>Fungi</taxon>
        <taxon>Fungi incertae sedis</taxon>
        <taxon>Chytridiomycota</taxon>
        <taxon>Chytridiomycota incertae sedis</taxon>
        <taxon>Chytridiomycetes</taxon>
        <taxon>Chytridiales</taxon>
        <taxon>Chytriomycetaceae</taxon>
        <taxon>Physocladia</taxon>
    </lineage>
</organism>
<evidence type="ECO:0000256" key="1">
    <source>
        <dbReference type="SAM" id="MobiDB-lite"/>
    </source>
</evidence>
<dbReference type="Pfam" id="PF04979">
    <property type="entry name" value="IPP-2"/>
    <property type="match status" value="1"/>
</dbReference>
<evidence type="ECO:0000313" key="2">
    <source>
        <dbReference type="EMBL" id="KAJ3132378.1"/>
    </source>
</evidence>
<name>A0AAD5TBR1_9FUNG</name>
<reference evidence="2" key="1">
    <citation type="submission" date="2020-05" db="EMBL/GenBank/DDBJ databases">
        <title>Phylogenomic resolution of chytrid fungi.</title>
        <authorList>
            <person name="Stajich J.E."/>
            <person name="Amses K."/>
            <person name="Simmons R."/>
            <person name="Seto K."/>
            <person name="Myers J."/>
            <person name="Bonds A."/>
            <person name="Quandt C.A."/>
            <person name="Barry K."/>
            <person name="Liu P."/>
            <person name="Grigoriev I."/>
            <person name="Longcore J.E."/>
            <person name="James T.Y."/>
        </authorList>
    </citation>
    <scope>NUCLEOTIDE SEQUENCE</scope>
    <source>
        <strain evidence="2">JEL0513</strain>
    </source>
</reference>
<comment type="caution">
    <text evidence="2">The sequence shown here is derived from an EMBL/GenBank/DDBJ whole genome shotgun (WGS) entry which is preliminary data.</text>
</comment>
<proteinExistence type="predicted"/>
<sequence length="264" mass="29050">MTTQNTTTTDTGFASDDSDIDIDIDIESNSNANANANAIHSHTHQPDAVPKKGILKRPNSVVGLADYSQEPEDNLMITEAQKTSTMKITEPKTPYIHYNINTDEISGHTGEVPPMVLNSALEYVAMNMQNTASSSSFMLTSDTDSIKSANSSTKGSTHFASTGDWDDDDENADGTAGMTPEEREKHLKFEKMRAEHYNMKYSLAEARKMMAEEDDDDEDDTGGNYDDDDESDEERDGEFGENGMHTSSKRGIPEVPAIPESFLQ</sequence>